<sequence>MPRFISKDGQTTVETSVPREAAELRSQGFTEQKAKTAAVKESDAAKPATTPSK</sequence>
<evidence type="ECO:0000256" key="1">
    <source>
        <dbReference type="SAM" id="MobiDB-lite"/>
    </source>
</evidence>
<dbReference type="RefSeq" id="WP_306878014.1">
    <property type="nucleotide sequence ID" value="NZ_JAUSSW010000004.1"/>
</dbReference>
<organism evidence="2 3">
    <name type="scientific">Paenarthrobacter nicotinovorans</name>
    <name type="common">Arthrobacter nicotinovorans</name>
    <dbReference type="NCBI Taxonomy" id="29320"/>
    <lineage>
        <taxon>Bacteria</taxon>
        <taxon>Bacillati</taxon>
        <taxon>Actinomycetota</taxon>
        <taxon>Actinomycetes</taxon>
        <taxon>Micrococcales</taxon>
        <taxon>Micrococcaceae</taxon>
        <taxon>Paenarthrobacter</taxon>
    </lineage>
</organism>
<gene>
    <name evidence="2" type="ORF">J2T10_002000</name>
</gene>
<evidence type="ECO:0000313" key="2">
    <source>
        <dbReference type="EMBL" id="MDQ0102354.1"/>
    </source>
</evidence>
<feature type="compositionally biased region" description="Basic and acidic residues" evidence="1">
    <location>
        <begin position="32"/>
        <end position="44"/>
    </location>
</feature>
<reference evidence="2 3" key="1">
    <citation type="submission" date="2023-07" db="EMBL/GenBank/DDBJ databases">
        <title>Sorghum-associated microbial communities from plants grown in Nebraska, USA.</title>
        <authorList>
            <person name="Schachtman D."/>
        </authorList>
    </citation>
    <scope>NUCLEOTIDE SEQUENCE [LARGE SCALE GENOMIC DNA]</scope>
    <source>
        <strain evidence="2 3">CC523</strain>
    </source>
</reference>
<evidence type="ECO:0000313" key="3">
    <source>
        <dbReference type="Proteomes" id="UP001244563"/>
    </source>
</evidence>
<keyword evidence="3" id="KW-1185">Reference proteome</keyword>
<dbReference type="Proteomes" id="UP001244563">
    <property type="component" value="Unassembled WGS sequence"/>
</dbReference>
<accession>A0ABT9TL15</accession>
<feature type="region of interest" description="Disordered" evidence="1">
    <location>
        <begin position="1"/>
        <end position="53"/>
    </location>
</feature>
<proteinExistence type="predicted"/>
<protein>
    <submittedName>
        <fullName evidence="2">Uncharacterized protein</fullName>
    </submittedName>
</protein>
<comment type="caution">
    <text evidence="2">The sequence shown here is derived from an EMBL/GenBank/DDBJ whole genome shotgun (WGS) entry which is preliminary data.</text>
</comment>
<name>A0ABT9TL15_PAENI</name>
<dbReference type="EMBL" id="JAUSSW010000004">
    <property type="protein sequence ID" value="MDQ0102354.1"/>
    <property type="molecule type" value="Genomic_DNA"/>
</dbReference>